<dbReference type="Ensembl" id="ENSCSAVT00000010874.1">
    <property type="protein sequence ID" value="ENSCSAVP00000010744.1"/>
    <property type="gene ID" value="ENSCSAVG00000006298.1"/>
</dbReference>
<keyword evidence="3" id="KW-1185">Reference proteome</keyword>
<sequence length="272" mass="30233">MSKEKVSYNALYKQLELLYTSVEKESIRYSTLLRRANKVGGDRRMDKVILMPVYNKQAAESLHINSSSIDAHIGGIYQRPTPQMIAANSFRMDCKMEPPVHRLKLPDLTDKAFQARKKNRINPQKINHSETDKDSRLNQGNWKRGYQIRKPNYLLGQPQGVQSTLQEQARIQLANRHQSQLNASVDAATTNTTPSMAQPTDTSASSVLTTTMEPTTALSNDQEGTTLVMDDGSGGLVSAEEGKQLVSIGDGQYVELPEGYTLIQTDDGYIIG</sequence>
<dbReference type="AlphaFoldDB" id="H2YZI2"/>
<evidence type="ECO:0000256" key="1">
    <source>
        <dbReference type="SAM" id="MobiDB-lite"/>
    </source>
</evidence>
<organism evidence="2 3">
    <name type="scientific">Ciona savignyi</name>
    <name type="common">Pacific transparent sea squirt</name>
    <dbReference type="NCBI Taxonomy" id="51511"/>
    <lineage>
        <taxon>Eukaryota</taxon>
        <taxon>Metazoa</taxon>
        <taxon>Chordata</taxon>
        <taxon>Tunicata</taxon>
        <taxon>Ascidiacea</taxon>
        <taxon>Phlebobranchia</taxon>
        <taxon>Cionidae</taxon>
        <taxon>Ciona</taxon>
    </lineage>
</organism>
<dbReference type="InParanoid" id="H2YZI2"/>
<feature type="region of interest" description="Disordered" evidence="1">
    <location>
        <begin position="120"/>
        <end position="139"/>
    </location>
</feature>
<reference evidence="2" key="3">
    <citation type="submission" date="2025-09" db="UniProtKB">
        <authorList>
            <consortium name="Ensembl"/>
        </authorList>
    </citation>
    <scope>IDENTIFICATION</scope>
</reference>
<evidence type="ECO:0000313" key="2">
    <source>
        <dbReference type="Ensembl" id="ENSCSAVP00000010744.1"/>
    </source>
</evidence>
<proteinExistence type="predicted"/>
<evidence type="ECO:0000313" key="3">
    <source>
        <dbReference type="Proteomes" id="UP000007875"/>
    </source>
</evidence>
<dbReference type="GeneTree" id="ENSGT00660000097131"/>
<name>H2YZI2_CIOSA</name>
<feature type="compositionally biased region" description="Basic and acidic residues" evidence="1">
    <location>
        <begin position="127"/>
        <end position="136"/>
    </location>
</feature>
<accession>H2YZI2</accession>
<dbReference type="Proteomes" id="UP000007875">
    <property type="component" value="Unassembled WGS sequence"/>
</dbReference>
<reference evidence="2" key="2">
    <citation type="submission" date="2025-08" db="UniProtKB">
        <authorList>
            <consortium name="Ensembl"/>
        </authorList>
    </citation>
    <scope>IDENTIFICATION</scope>
</reference>
<protein>
    <submittedName>
        <fullName evidence="2">Uncharacterized protein</fullName>
    </submittedName>
</protein>
<reference evidence="3" key="1">
    <citation type="submission" date="2003-08" db="EMBL/GenBank/DDBJ databases">
        <authorList>
            <person name="Birren B."/>
            <person name="Nusbaum C."/>
            <person name="Abebe A."/>
            <person name="Abouelleil A."/>
            <person name="Adekoya E."/>
            <person name="Ait-zahra M."/>
            <person name="Allen N."/>
            <person name="Allen T."/>
            <person name="An P."/>
            <person name="Anderson M."/>
            <person name="Anderson S."/>
            <person name="Arachchi H."/>
            <person name="Armbruster J."/>
            <person name="Bachantsang P."/>
            <person name="Baldwin J."/>
            <person name="Barry A."/>
            <person name="Bayul T."/>
            <person name="Blitshsteyn B."/>
            <person name="Bloom T."/>
            <person name="Blye J."/>
            <person name="Boguslavskiy L."/>
            <person name="Borowsky M."/>
            <person name="Boukhgalter B."/>
            <person name="Brunache A."/>
            <person name="Butler J."/>
            <person name="Calixte N."/>
            <person name="Calvo S."/>
            <person name="Camarata J."/>
            <person name="Campo K."/>
            <person name="Chang J."/>
            <person name="Cheshatsang Y."/>
            <person name="Citroen M."/>
            <person name="Collymore A."/>
            <person name="Considine T."/>
            <person name="Cook A."/>
            <person name="Cooke P."/>
            <person name="Corum B."/>
            <person name="Cuomo C."/>
            <person name="David R."/>
            <person name="Dawoe T."/>
            <person name="Degray S."/>
            <person name="Dodge S."/>
            <person name="Dooley K."/>
            <person name="Dorje P."/>
            <person name="Dorjee K."/>
            <person name="Dorris L."/>
            <person name="Duffey N."/>
            <person name="Dupes A."/>
            <person name="Elkins T."/>
            <person name="Engels R."/>
            <person name="Erickson J."/>
            <person name="Farina A."/>
            <person name="Faro S."/>
            <person name="Ferreira P."/>
            <person name="Fischer H."/>
            <person name="Fitzgerald M."/>
            <person name="Foley K."/>
            <person name="Gage D."/>
            <person name="Galagan J."/>
            <person name="Gearin G."/>
            <person name="Gnerre S."/>
            <person name="Gnirke A."/>
            <person name="Goyette A."/>
            <person name="Graham J."/>
            <person name="Grandbois E."/>
            <person name="Gyaltsen K."/>
            <person name="Hafez N."/>
            <person name="Hagopian D."/>
            <person name="Hagos B."/>
            <person name="Hall J."/>
            <person name="Hatcher B."/>
            <person name="Heller A."/>
            <person name="Higgins H."/>
            <person name="Honan T."/>
            <person name="Horn A."/>
            <person name="Houde N."/>
            <person name="Hughes L."/>
            <person name="Hulme W."/>
            <person name="Husby E."/>
            <person name="Iliev I."/>
            <person name="Jaffe D."/>
            <person name="Jones C."/>
            <person name="Kamal M."/>
            <person name="Kamat A."/>
            <person name="Kamvysselis M."/>
            <person name="Karlsson E."/>
            <person name="Kells C."/>
            <person name="Kieu A."/>
            <person name="Kisner P."/>
            <person name="Kodira C."/>
            <person name="Kulbokas E."/>
            <person name="Labutti K."/>
            <person name="Lama D."/>
            <person name="Landers T."/>
            <person name="Leger J."/>
            <person name="Levine S."/>
            <person name="Lewis D."/>
            <person name="Lewis T."/>
            <person name="Lindblad-toh K."/>
            <person name="Liu X."/>
            <person name="Lokyitsang T."/>
            <person name="Lokyitsang Y."/>
            <person name="Lucien O."/>
            <person name="Lui A."/>
            <person name="Ma L.J."/>
            <person name="Mabbitt R."/>
            <person name="Macdonald J."/>
            <person name="Maclean C."/>
            <person name="Major J."/>
            <person name="Manning J."/>
            <person name="Marabella R."/>
            <person name="Maru K."/>
            <person name="Matthews C."/>
            <person name="Mauceli E."/>
            <person name="Mccarthy M."/>
            <person name="Mcdonough S."/>
            <person name="Mcghee T."/>
            <person name="Meldrim J."/>
            <person name="Meneus L."/>
            <person name="Mesirov J."/>
            <person name="Mihalev A."/>
            <person name="Mihova T."/>
            <person name="Mikkelsen T."/>
            <person name="Mlenga V."/>
            <person name="Moru K."/>
            <person name="Mozes J."/>
            <person name="Mulrain L."/>
            <person name="Munson G."/>
            <person name="Naylor J."/>
            <person name="Newes C."/>
            <person name="Nguyen C."/>
            <person name="Nguyen N."/>
            <person name="Nguyen T."/>
            <person name="Nicol R."/>
            <person name="Nielsen C."/>
            <person name="Nizzari M."/>
            <person name="Norbu C."/>
            <person name="Norbu N."/>
            <person name="O'donnell P."/>
            <person name="Okoawo O."/>
            <person name="O'leary S."/>
            <person name="Omotosho B."/>
            <person name="O'neill K."/>
            <person name="Osman S."/>
            <person name="Parker S."/>
            <person name="Perrin D."/>
            <person name="Phunkhang P."/>
            <person name="Piqani B."/>
            <person name="Purcell S."/>
            <person name="Rachupka T."/>
            <person name="Ramasamy U."/>
            <person name="Rameau R."/>
            <person name="Ray V."/>
            <person name="Raymond C."/>
            <person name="Retta R."/>
            <person name="Richardson S."/>
            <person name="Rise C."/>
            <person name="Rodriguez J."/>
            <person name="Rogers J."/>
            <person name="Rogov P."/>
            <person name="Rutman M."/>
            <person name="Schupbach R."/>
            <person name="Seaman C."/>
            <person name="Settipalli S."/>
            <person name="Sharpe T."/>
            <person name="Sheridan J."/>
            <person name="Sherpa N."/>
            <person name="Shi J."/>
            <person name="Smirnov S."/>
            <person name="Smith C."/>
            <person name="Sougnez C."/>
            <person name="Spencer B."/>
            <person name="Stalker J."/>
            <person name="Stange-thomann N."/>
            <person name="Stavropoulos S."/>
            <person name="Stetson K."/>
            <person name="Stone C."/>
            <person name="Stone S."/>
            <person name="Stubbs M."/>
            <person name="Talamas J."/>
            <person name="Tchuinga P."/>
            <person name="Tenzing P."/>
            <person name="Tesfaye S."/>
            <person name="Theodore J."/>
            <person name="Thoulutsang Y."/>
            <person name="Topham K."/>
            <person name="Towey S."/>
            <person name="Tsamla T."/>
            <person name="Tsomo N."/>
            <person name="Vallee D."/>
            <person name="Vassiliev H."/>
            <person name="Venkataraman V."/>
            <person name="Vinson J."/>
            <person name="Vo A."/>
            <person name="Wade C."/>
            <person name="Wang S."/>
            <person name="Wangchuk T."/>
            <person name="Wangdi T."/>
            <person name="Whittaker C."/>
            <person name="Wilkinson J."/>
            <person name="Wu Y."/>
            <person name="Wyman D."/>
            <person name="Yadav S."/>
            <person name="Yang S."/>
            <person name="Yang X."/>
            <person name="Yeager S."/>
            <person name="Yee E."/>
            <person name="Young G."/>
            <person name="Zainoun J."/>
            <person name="Zembeck L."/>
            <person name="Zimmer A."/>
            <person name="Zody M."/>
            <person name="Lander E."/>
        </authorList>
    </citation>
    <scope>NUCLEOTIDE SEQUENCE [LARGE SCALE GENOMIC DNA]</scope>
</reference>
<dbReference type="HOGENOM" id="CLU_1025006_0_0_1"/>